<protein>
    <submittedName>
        <fullName evidence="1">Uncharacterized protein</fullName>
    </submittedName>
</protein>
<name>A0A2M8WK45_9RHOB</name>
<keyword evidence="2" id="KW-1185">Reference proteome</keyword>
<sequence length="880" mass="98798">MIRTIDELNISQKHKSQLRKARDRHANGFATQYLAEPIVGYITGDNSSIPHLFTREDGGFLHFDLENLLGDNGDPEKGFDWQSIHQESTLFSNPMTLGDYDPNKRVAGKHSGGTPPSDRVANAGWLVLTYEYDGTARQDLEMQLDLFSGKPDACRFAAVHKAFSTYADYRGYAAIFSGHKSVHINLAFDIRHLSKDLFDSNDRTQTQLWTADVPDKALAALHRRVWAEGAAIINTTLGTSFKFDNRLQSYVQKRRSPWGIRTLTKPSPLHGFNASDQVEQIVVQERLSQRTLAPKGSPAMFTYAKAKPLISHSRQSHNLPSARQVTSSASQSLIPILQSYLTSNGWDTYPMPVELQFDGTHNILFFKNDAADVHPSTLVRGDYRQLLCAGKASSPIPVFLPNDLTLDETIDLLSASLSNALPMNPHSRSARSMVPIHHYKNNTVDVRTAREYGGRIMTQIGGADGVTMLQGPEGLGKTFSLFSKAREQRWDEDASRVQSAQNRGVDAVLQRGFHIISCQSHEQLDDKRQELVKLEDGPNHAVVIKSVSRLYAESLEAFPGTPELSRIDAGRGGFGNLIQAIKSLQPKVYREMKRLRDDMWRLPNGKVMFQPDAFVFMVHGLLKVWPHAQHTKAFLHPDFPDDFDPVKVEEYANQMQAYRVIYDEVSWEDIVGIYPDWAVGLARDADARCKANAGKPWDEATLGDRTTAYQSATKSQNRKPDDLKFEDCDHIIRAKVSDDHKYQVNTTAYPFGKGRDDKNIYAQAHGNSYYCKPKRWFTSLGCPVVILTTEDLPRLIMKSISASKPSSNISVVNMTDTPHLFKDMVPLMFDERTRIPRKPSEDDKPVESVLDLAQELMATGTDFIISNGLQDIPCHLAHQV</sequence>
<dbReference type="RefSeq" id="WP_100366221.1">
    <property type="nucleotide sequence ID" value="NZ_PGTY01000001.1"/>
</dbReference>
<gene>
    <name evidence="1" type="ORF">BC777_0102</name>
</gene>
<evidence type="ECO:0000313" key="2">
    <source>
        <dbReference type="Proteomes" id="UP000228531"/>
    </source>
</evidence>
<dbReference type="Proteomes" id="UP000228531">
    <property type="component" value="Unassembled WGS sequence"/>
</dbReference>
<accession>A0A2M8WK45</accession>
<evidence type="ECO:0000313" key="1">
    <source>
        <dbReference type="EMBL" id="PJI91278.1"/>
    </source>
</evidence>
<organism evidence="1 2">
    <name type="scientific">Yoonia maricola</name>
    <dbReference type="NCBI Taxonomy" id="420999"/>
    <lineage>
        <taxon>Bacteria</taxon>
        <taxon>Pseudomonadati</taxon>
        <taxon>Pseudomonadota</taxon>
        <taxon>Alphaproteobacteria</taxon>
        <taxon>Rhodobacterales</taxon>
        <taxon>Paracoccaceae</taxon>
        <taxon>Yoonia</taxon>
    </lineage>
</organism>
<dbReference type="AlphaFoldDB" id="A0A2M8WK45"/>
<dbReference type="EMBL" id="PGTY01000001">
    <property type="protein sequence ID" value="PJI91278.1"/>
    <property type="molecule type" value="Genomic_DNA"/>
</dbReference>
<comment type="caution">
    <text evidence="1">The sequence shown here is derived from an EMBL/GenBank/DDBJ whole genome shotgun (WGS) entry which is preliminary data.</text>
</comment>
<reference evidence="1 2" key="1">
    <citation type="submission" date="2017-11" db="EMBL/GenBank/DDBJ databases">
        <title>Genomic Encyclopedia of Archaeal and Bacterial Type Strains, Phase II (KMG-II): From Individual Species to Whole Genera.</title>
        <authorList>
            <person name="Goeker M."/>
        </authorList>
    </citation>
    <scope>NUCLEOTIDE SEQUENCE [LARGE SCALE GENOMIC DNA]</scope>
    <source>
        <strain evidence="1 2">DSM 29128</strain>
    </source>
</reference>
<proteinExistence type="predicted"/>
<dbReference type="OrthoDB" id="7605247at2"/>